<accession>B9FSC7</accession>
<reference evidence="2" key="1">
    <citation type="journal article" date="2005" name="PLoS Biol.">
        <title>The genomes of Oryza sativa: a history of duplications.</title>
        <authorList>
            <person name="Yu J."/>
            <person name="Wang J."/>
            <person name="Lin W."/>
            <person name="Li S."/>
            <person name="Li H."/>
            <person name="Zhou J."/>
            <person name="Ni P."/>
            <person name="Dong W."/>
            <person name="Hu S."/>
            <person name="Zeng C."/>
            <person name="Zhang J."/>
            <person name="Zhang Y."/>
            <person name="Li R."/>
            <person name="Xu Z."/>
            <person name="Li S."/>
            <person name="Li X."/>
            <person name="Zheng H."/>
            <person name="Cong L."/>
            <person name="Lin L."/>
            <person name="Yin J."/>
            <person name="Geng J."/>
            <person name="Li G."/>
            <person name="Shi J."/>
            <person name="Liu J."/>
            <person name="Lv H."/>
            <person name="Li J."/>
            <person name="Wang J."/>
            <person name="Deng Y."/>
            <person name="Ran L."/>
            <person name="Shi X."/>
            <person name="Wang X."/>
            <person name="Wu Q."/>
            <person name="Li C."/>
            <person name="Ren X."/>
            <person name="Wang J."/>
            <person name="Wang X."/>
            <person name="Li D."/>
            <person name="Liu D."/>
            <person name="Zhang X."/>
            <person name="Ji Z."/>
            <person name="Zhao W."/>
            <person name="Sun Y."/>
            <person name="Zhang Z."/>
            <person name="Bao J."/>
            <person name="Han Y."/>
            <person name="Dong L."/>
            <person name="Ji J."/>
            <person name="Chen P."/>
            <person name="Wu S."/>
            <person name="Liu J."/>
            <person name="Xiao Y."/>
            <person name="Bu D."/>
            <person name="Tan J."/>
            <person name="Yang L."/>
            <person name="Ye C."/>
            <person name="Zhang J."/>
            <person name="Xu J."/>
            <person name="Zhou Y."/>
            <person name="Yu Y."/>
            <person name="Zhang B."/>
            <person name="Zhuang S."/>
            <person name="Wei H."/>
            <person name="Liu B."/>
            <person name="Lei M."/>
            <person name="Yu H."/>
            <person name="Li Y."/>
            <person name="Xu H."/>
            <person name="Wei S."/>
            <person name="He X."/>
            <person name="Fang L."/>
            <person name="Zhang Z."/>
            <person name="Zhang Y."/>
            <person name="Huang X."/>
            <person name="Su Z."/>
            <person name="Tong W."/>
            <person name="Li J."/>
            <person name="Tong Z."/>
            <person name="Li S."/>
            <person name="Ye J."/>
            <person name="Wang L."/>
            <person name="Fang L."/>
            <person name="Lei T."/>
            <person name="Chen C."/>
            <person name="Chen H."/>
            <person name="Xu Z."/>
            <person name="Li H."/>
            <person name="Huang H."/>
            <person name="Zhang F."/>
            <person name="Xu H."/>
            <person name="Li N."/>
            <person name="Zhao C."/>
            <person name="Li S."/>
            <person name="Dong L."/>
            <person name="Huang Y."/>
            <person name="Li L."/>
            <person name="Xi Y."/>
            <person name="Qi Q."/>
            <person name="Li W."/>
            <person name="Zhang B."/>
            <person name="Hu W."/>
            <person name="Zhang Y."/>
            <person name="Tian X."/>
            <person name="Jiao Y."/>
            <person name="Liang X."/>
            <person name="Jin J."/>
            <person name="Gao L."/>
            <person name="Zheng W."/>
            <person name="Hao B."/>
            <person name="Liu S."/>
            <person name="Wang W."/>
            <person name="Yuan L."/>
            <person name="Cao M."/>
            <person name="McDermott J."/>
            <person name="Samudrala R."/>
            <person name="Wang J."/>
            <person name="Wong G.K."/>
            <person name="Yang H."/>
        </authorList>
    </citation>
    <scope>NUCLEOTIDE SEQUENCE [LARGE SCALE GENOMIC DNA]</scope>
</reference>
<protein>
    <submittedName>
        <fullName evidence="2">Uncharacterized protein</fullName>
    </submittedName>
</protein>
<dbReference type="AlphaFoldDB" id="B9FSC7"/>
<feature type="compositionally biased region" description="Basic and acidic residues" evidence="1">
    <location>
        <begin position="141"/>
        <end position="151"/>
    </location>
</feature>
<proteinExistence type="predicted"/>
<sequence>MAGGVWFASWLWHGEREVQGGDGDGAAASLSSSATEGSSTRAEMELGGVVGGAGAARSTCLQPDPAVRGRGEAARRRLHIGYSRQGCVGDGGGRRTRATVAVGGQLEASAASGRPVRHGGSSWPEADADSGNRSGASPCRRNAERRPKACV</sequence>
<dbReference type="EMBL" id="CM000143">
    <property type="protein sequence ID" value="EEE65388.1"/>
    <property type="molecule type" value="Genomic_DNA"/>
</dbReference>
<feature type="region of interest" description="Disordered" evidence="1">
    <location>
        <begin position="18"/>
        <end position="72"/>
    </location>
</feature>
<organism evidence="2">
    <name type="scientific">Oryza sativa subsp. japonica</name>
    <name type="common">Rice</name>
    <dbReference type="NCBI Taxonomy" id="39947"/>
    <lineage>
        <taxon>Eukaryota</taxon>
        <taxon>Viridiplantae</taxon>
        <taxon>Streptophyta</taxon>
        <taxon>Embryophyta</taxon>
        <taxon>Tracheophyta</taxon>
        <taxon>Spermatophyta</taxon>
        <taxon>Magnoliopsida</taxon>
        <taxon>Liliopsida</taxon>
        <taxon>Poales</taxon>
        <taxon>Poaceae</taxon>
        <taxon>BOP clade</taxon>
        <taxon>Oryzoideae</taxon>
        <taxon>Oryzeae</taxon>
        <taxon>Oryzinae</taxon>
        <taxon>Oryza</taxon>
        <taxon>Oryza sativa</taxon>
    </lineage>
</organism>
<evidence type="ECO:0000256" key="1">
    <source>
        <dbReference type="SAM" id="MobiDB-lite"/>
    </source>
</evidence>
<gene>
    <name evidence="2" type="ORF">OsJ_20710</name>
</gene>
<feature type="compositionally biased region" description="Low complexity" evidence="1">
    <location>
        <begin position="25"/>
        <end position="41"/>
    </location>
</feature>
<reference evidence="2" key="2">
    <citation type="submission" date="2008-12" db="EMBL/GenBank/DDBJ databases">
        <title>Improved gene annotation of the rice (Oryza sativa) genomes.</title>
        <authorList>
            <person name="Wang J."/>
            <person name="Li R."/>
            <person name="Fan W."/>
            <person name="Huang Q."/>
            <person name="Zhang J."/>
            <person name="Zhou Y."/>
            <person name="Hu Y."/>
            <person name="Zi S."/>
            <person name="Li J."/>
            <person name="Ni P."/>
            <person name="Zheng H."/>
            <person name="Zhang Y."/>
            <person name="Zhao M."/>
            <person name="Hao Q."/>
            <person name="McDermott J."/>
            <person name="Samudrala R."/>
            <person name="Kristiansen K."/>
            <person name="Wong G.K.-S."/>
        </authorList>
    </citation>
    <scope>NUCLEOTIDE SEQUENCE</scope>
</reference>
<name>B9FSC7_ORYSJ</name>
<dbReference type="Proteomes" id="UP000007752">
    <property type="component" value="Chromosome 6"/>
</dbReference>
<feature type="region of interest" description="Disordered" evidence="1">
    <location>
        <begin position="105"/>
        <end position="151"/>
    </location>
</feature>
<evidence type="ECO:0000313" key="2">
    <source>
        <dbReference type="EMBL" id="EEE65388.1"/>
    </source>
</evidence>